<accession>A0A1W1H5U9</accession>
<dbReference type="EC" id="4.4.1.11" evidence="5"/>
<name>A0A1W1H5U9_9BACT</name>
<comment type="similarity">
    <text evidence="4">Belongs to the trans-sulfuration enzymes family.</text>
</comment>
<feature type="modified residue" description="N6-(pyridoxal phosphate)lysine" evidence="3">
    <location>
        <position position="214"/>
    </location>
</feature>
<dbReference type="RefSeq" id="WP_080804301.1">
    <property type="nucleotide sequence ID" value="NZ_LT828546.1"/>
</dbReference>
<dbReference type="InterPro" id="IPR000277">
    <property type="entry name" value="Cys/Met-Metab_PyrdxlP-dep_enz"/>
</dbReference>
<proteinExistence type="inferred from homology"/>
<organism evidence="5 6">
    <name type="scientific">Desulfamplus magnetovallimortis</name>
    <dbReference type="NCBI Taxonomy" id="1246637"/>
    <lineage>
        <taxon>Bacteria</taxon>
        <taxon>Pseudomonadati</taxon>
        <taxon>Thermodesulfobacteriota</taxon>
        <taxon>Desulfobacteria</taxon>
        <taxon>Desulfobacterales</taxon>
        <taxon>Desulfobacteraceae</taxon>
        <taxon>Desulfamplus</taxon>
    </lineage>
</organism>
<dbReference type="GO" id="GO:0030170">
    <property type="term" value="F:pyridoxal phosphate binding"/>
    <property type="evidence" value="ECO:0007669"/>
    <property type="project" value="InterPro"/>
</dbReference>
<gene>
    <name evidence="5" type="primary">mdeA</name>
    <name evidence="5" type="ORF">MTBBW1_1160003</name>
</gene>
<evidence type="ECO:0000256" key="4">
    <source>
        <dbReference type="RuleBase" id="RU362118"/>
    </source>
</evidence>
<evidence type="ECO:0000313" key="5">
    <source>
        <dbReference type="EMBL" id="SLM27853.1"/>
    </source>
</evidence>
<evidence type="ECO:0000256" key="3">
    <source>
        <dbReference type="PIRSR" id="PIRSR001434-2"/>
    </source>
</evidence>
<dbReference type="STRING" id="1246637.MTBBW1_1160003"/>
<dbReference type="FunFam" id="3.40.640.10:FF:000046">
    <property type="entry name" value="Cystathionine gamma-lyase"/>
    <property type="match status" value="1"/>
</dbReference>
<dbReference type="PROSITE" id="PS00868">
    <property type="entry name" value="CYS_MET_METAB_PP"/>
    <property type="match status" value="1"/>
</dbReference>
<dbReference type="Gene3D" id="3.40.640.10">
    <property type="entry name" value="Type I PLP-dependent aspartate aminotransferase-like (Major domain)"/>
    <property type="match status" value="1"/>
</dbReference>
<evidence type="ECO:0000313" key="6">
    <source>
        <dbReference type="Proteomes" id="UP000191931"/>
    </source>
</evidence>
<dbReference type="InterPro" id="IPR015422">
    <property type="entry name" value="PyrdxlP-dep_Trfase_small"/>
</dbReference>
<dbReference type="PIRSF" id="PIRSF001434">
    <property type="entry name" value="CGS"/>
    <property type="match status" value="1"/>
</dbReference>
<keyword evidence="2 3" id="KW-0663">Pyridoxal phosphate</keyword>
<evidence type="ECO:0000256" key="1">
    <source>
        <dbReference type="ARBA" id="ARBA00001933"/>
    </source>
</evidence>
<reference evidence="5 6" key="1">
    <citation type="submission" date="2017-03" db="EMBL/GenBank/DDBJ databases">
        <authorList>
            <person name="Afonso C.L."/>
            <person name="Miller P.J."/>
            <person name="Scott M.A."/>
            <person name="Spackman E."/>
            <person name="Goraichik I."/>
            <person name="Dimitrov K.M."/>
            <person name="Suarez D.L."/>
            <person name="Swayne D.E."/>
        </authorList>
    </citation>
    <scope>NUCLEOTIDE SEQUENCE [LARGE SCALE GENOMIC DNA]</scope>
    <source>
        <strain evidence="5">PRJEB14757</strain>
    </source>
</reference>
<dbReference type="GO" id="GO:0018826">
    <property type="term" value="F:methionine gamma-lyase activity"/>
    <property type="evidence" value="ECO:0007669"/>
    <property type="project" value="UniProtKB-EC"/>
</dbReference>
<keyword evidence="5" id="KW-0456">Lyase</keyword>
<dbReference type="Proteomes" id="UP000191931">
    <property type="component" value="Unassembled WGS sequence"/>
</dbReference>
<dbReference type="InterPro" id="IPR015424">
    <property type="entry name" value="PyrdxlP-dep_Trfase"/>
</dbReference>
<evidence type="ECO:0000256" key="2">
    <source>
        <dbReference type="ARBA" id="ARBA00022898"/>
    </source>
</evidence>
<dbReference type="SUPFAM" id="SSF53383">
    <property type="entry name" value="PLP-dependent transferases"/>
    <property type="match status" value="1"/>
</dbReference>
<dbReference type="FunFam" id="3.90.1150.10:FF:000033">
    <property type="entry name" value="Cystathionine gamma-synthase"/>
    <property type="match status" value="1"/>
</dbReference>
<comment type="cofactor">
    <cofactor evidence="1 4">
        <name>pyridoxal 5'-phosphate</name>
        <dbReference type="ChEBI" id="CHEBI:597326"/>
    </cofactor>
</comment>
<dbReference type="Pfam" id="PF01053">
    <property type="entry name" value="Cys_Met_Meta_PP"/>
    <property type="match status" value="1"/>
</dbReference>
<dbReference type="PANTHER" id="PTHR11808">
    <property type="entry name" value="TRANS-SULFURATION ENZYME FAMILY MEMBER"/>
    <property type="match status" value="1"/>
</dbReference>
<dbReference type="InterPro" id="IPR015421">
    <property type="entry name" value="PyrdxlP-dep_Trfase_major"/>
</dbReference>
<dbReference type="Gene3D" id="3.90.1150.10">
    <property type="entry name" value="Aspartate Aminotransferase, domain 1"/>
    <property type="match status" value="1"/>
</dbReference>
<dbReference type="InterPro" id="IPR054542">
    <property type="entry name" value="Cys_met_metab_PP"/>
</dbReference>
<keyword evidence="6" id="KW-1185">Reference proteome</keyword>
<dbReference type="CDD" id="cd00614">
    <property type="entry name" value="CGS_like"/>
    <property type="match status" value="1"/>
</dbReference>
<dbReference type="GO" id="GO:0019346">
    <property type="term" value="P:transsulfuration"/>
    <property type="evidence" value="ECO:0007669"/>
    <property type="project" value="InterPro"/>
</dbReference>
<dbReference type="EMBL" id="FWEV01000020">
    <property type="protein sequence ID" value="SLM27853.1"/>
    <property type="molecule type" value="Genomic_DNA"/>
</dbReference>
<sequence length="396" mass="42654">MSQTYTGSREETRIVHGIKSCHTTSMDLVPPIHMTSTFKFRDQAHGAGVFSGAEDGFLYTRISNPTVGQLQEKIALLEGTEDAIATSSGMSAIASVVMTLARPGDNIVACNALYGGTFALMHEHLAQFDINVRFISPADSNDAGNIVPLVDNKTRLLYIETPANPTLDVIDIGLWASIAANNNTIFAVDNTFASSYLQKPAALGADIVVHSATKYLGGHGDIIGGIIAASSEITTRIRESYFNHFGPAMSPFNAWLVLRGLKTLAIRMNRHSDTAMKVAMWLENHPKVSRVYYPGLVSHPNHLIAAKQMKDFSGIIAFELKGGMAAGKTVLDSVKLSTLAVSLGDCETLIQHPASMTHSTYSAEELKKAGIAEGLIRLSVGLEHPDDIIEDLDQAM</sequence>
<dbReference type="PANTHER" id="PTHR11808:SF80">
    <property type="entry name" value="CYSTATHIONINE GAMMA-LYASE"/>
    <property type="match status" value="1"/>
</dbReference>
<protein>
    <submittedName>
        <fullName evidence="5">Methionine gamma-lyase</fullName>
        <ecNumber evidence="5">4.4.1.11</ecNumber>
    </submittedName>
</protein>
<dbReference type="AlphaFoldDB" id="A0A1W1H5U9"/>
<dbReference type="GO" id="GO:0009086">
    <property type="term" value="P:methionine biosynthetic process"/>
    <property type="evidence" value="ECO:0007669"/>
    <property type="project" value="UniProtKB-ARBA"/>
</dbReference>
<dbReference type="GO" id="GO:0005737">
    <property type="term" value="C:cytoplasm"/>
    <property type="evidence" value="ECO:0007669"/>
    <property type="project" value="TreeGrafter"/>
</dbReference>
<dbReference type="OrthoDB" id="9805807at2"/>